<gene>
    <name evidence="7" type="ORF">HCN58_21730</name>
</gene>
<dbReference type="AlphaFoldDB" id="A0A7Y4LXF8"/>
<name>A0A7Y4LXF8_9BRAD</name>
<feature type="transmembrane region" description="Helical" evidence="6">
    <location>
        <begin position="106"/>
        <end position="128"/>
    </location>
</feature>
<organism evidence="7 8">
    <name type="scientific">Bradyrhizobium australiense</name>
    <dbReference type="NCBI Taxonomy" id="2721161"/>
    <lineage>
        <taxon>Bacteria</taxon>
        <taxon>Pseudomonadati</taxon>
        <taxon>Pseudomonadota</taxon>
        <taxon>Alphaproteobacteria</taxon>
        <taxon>Hyphomicrobiales</taxon>
        <taxon>Nitrobacteraceae</taxon>
        <taxon>Bradyrhizobium</taxon>
    </lineage>
</organism>
<dbReference type="RefSeq" id="WP_171581429.1">
    <property type="nucleotide sequence ID" value="NZ_JAAVLX010000007.1"/>
</dbReference>
<evidence type="ECO:0000313" key="7">
    <source>
        <dbReference type="EMBL" id="NOJ42179.1"/>
    </source>
</evidence>
<dbReference type="EMBL" id="JAAVLX010000007">
    <property type="protein sequence ID" value="NOJ42179.1"/>
    <property type="molecule type" value="Genomic_DNA"/>
</dbReference>
<comment type="caution">
    <text evidence="7">The sequence shown here is derived from an EMBL/GenBank/DDBJ whole genome shotgun (WGS) entry which is preliminary data.</text>
</comment>
<evidence type="ECO:0000256" key="3">
    <source>
        <dbReference type="ARBA" id="ARBA00022692"/>
    </source>
</evidence>
<feature type="transmembrane region" description="Helical" evidence="6">
    <location>
        <begin position="258"/>
        <end position="283"/>
    </location>
</feature>
<feature type="transmembrane region" description="Helical" evidence="6">
    <location>
        <begin position="149"/>
        <end position="169"/>
    </location>
</feature>
<keyword evidence="2" id="KW-1003">Cell membrane</keyword>
<dbReference type="Proteomes" id="UP000544122">
    <property type="component" value="Unassembled WGS sequence"/>
</dbReference>
<accession>A0A7Y4LXF8</accession>
<keyword evidence="5 6" id="KW-0472">Membrane</keyword>
<dbReference type="GO" id="GO:0005886">
    <property type="term" value="C:plasma membrane"/>
    <property type="evidence" value="ECO:0007669"/>
    <property type="project" value="UniProtKB-SubCell"/>
</dbReference>
<evidence type="ECO:0000256" key="5">
    <source>
        <dbReference type="ARBA" id="ARBA00023136"/>
    </source>
</evidence>
<evidence type="ECO:0000313" key="8">
    <source>
        <dbReference type="Proteomes" id="UP000544122"/>
    </source>
</evidence>
<comment type="subcellular location">
    <subcellularLocation>
        <location evidence="1">Cell membrane</location>
        <topology evidence="1">Multi-pass membrane protein</topology>
    </subcellularLocation>
</comment>
<keyword evidence="8" id="KW-1185">Reference proteome</keyword>
<evidence type="ECO:0000256" key="1">
    <source>
        <dbReference type="ARBA" id="ARBA00004651"/>
    </source>
</evidence>
<feature type="transmembrane region" description="Helical" evidence="6">
    <location>
        <begin position="36"/>
        <end position="57"/>
    </location>
</feature>
<reference evidence="7 8" key="1">
    <citation type="submission" date="2020-03" db="EMBL/GenBank/DDBJ databases">
        <title>Bradyrhizobium diversity isolated from nodules of Indigofera sp.</title>
        <authorList>
            <person name="Klepa M."/>
            <person name="Helene L."/>
            <person name="Hungria M."/>
        </authorList>
    </citation>
    <scope>NUCLEOTIDE SEQUENCE [LARGE SCALE GENOMIC DNA]</scope>
    <source>
        <strain evidence="7 8">WSM 1791</strain>
    </source>
</reference>
<protein>
    <submittedName>
        <fullName evidence="7">Cytochrome c oxidase assembly protein</fullName>
    </submittedName>
</protein>
<evidence type="ECO:0000256" key="6">
    <source>
        <dbReference type="SAM" id="Phobius"/>
    </source>
</evidence>
<evidence type="ECO:0000256" key="2">
    <source>
        <dbReference type="ARBA" id="ARBA00022475"/>
    </source>
</evidence>
<feature type="transmembrane region" description="Helical" evidence="6">
    <location>
        <begin position="189"/>
        <end position="205"/>
    </location>
</feature>
<feature type="transmembrane region" description="Helical" evidence="6">
    <location>
        <begin position="212"/>
        <end position="238"/>
    </location>
</feature>
<sequence length="299" mass="32847">MPTIVLAILTLSLSTDRLFAHGPETHSNDPSWTFDPWIIIPLLVLGVPYAVGSVVLWRRTTVARSLRQWQALSFLGGWLTIAAALVSPLHWLGEHLFCFHMIEHEILMAVSAPLLVVARPIGTLLWSLPRDIRAAAGRLLKRPPVSLTWAWLTTGRNATLVHGGAIWAWHAPILFDAAVTSAPIHRLQHLSFLLTAVLFWWSVLWRSNAGVAAWHLFVTMLHTTILGALMALAPGVLYQPQPATAAAWGLTPLEDQQLAGLIMWVPAATIYAAAALALIALWIRRSSETGRRGDAVRAI</sequence>
<dbReference type="Pfam" id="PF09678">
    <property type="entry name" value="Caa3_CtaG"/>
    <property type="match status" value="1"/>
</dbReference>
<keyword evidence="3 6" id="KW-0812">Transmembrane</keyword>
<dbReference type="InterPro" id="IPR019108">
    <property type="entry name" value="Caa3_assmbl_CtaG-rel"/>
</dbReference>
<feature type="transmembrane region" description="Helical" evidence="6">
    <location>
        <begin position="69"/>
        <end position="86"/>
    </location>
</feature>
<evidence type="ECO:0000256" key="4">
    <source>
        <dbReference type="ARBA" id="ARBA00022989"/>
    </source>
</evidence>
<keyword evidence="4 6" id="KW-1133">Transmembrane helix</keyword>
<proteinExistence type="predicted"/>